<evidence type="ECO:0000256" key="3">
    <source>
        <dbReference type="ARBA" id="ARBA00023002"/>
    </source>
</evidence>
<proteinExistence type="predicted"/>
<accession>A0A1T2L2X9</accession>
<keyword evidence="8" id="KW-1185">Reference proteome</keyword>
<gene>
    <name evidence="7" type="ORF">BOW53_11620</name>
</gene>
<dbReference type="Pfam" id="PF13409">
    <property type="entry name" value="GST_N_2"/>
    <property type="match status" value="1"/>
</dbReference>
<keyword evidence="3" id="KW-0560">Oxidoreductase</keyword>
<dbReference type="SFLD" id="SFLDG01152">
    <property type="entry name" value="Main.3:_Omega-_and_Tau-like"/>
    <property type="match status" value="1"/>
</dbReference>
<dbReference type="InterPro" id="IPR036282">
    <property type="entry name" value="Glutathione-S-Trfase_C_sf"/>
</dbReference>
<dbReference type="Gene3D" id="1.20.1050.10">
    <property type="match status" value="1"/>
</dbReference>
<dbReference type="SFLD" id="SFLDG00358">
    <property type="entry name" value="Main_(cytGST)"/>
    <property type="match status" value="1"/>
</dbReference>
<comment type="catalytic activity">
    <reaction evidence="4">
        <text>RX + glutathione = an S-substituted glutathione + a halide anion + H(+)</text>
        <dbReference type="Rhea" id="RHEA:16437"/>
        <dbReference type="ChEBI" id="CHEBI:15378"/>
        <dbReference type="ChEBI" id="CHEBI:16042"/>
        <dbReference type="ChEBI" id="CHEBI:17792"/>
        <dbReference type="ChEBI" id="CHEBI:57925"/>
        <dbReference type="ChEBI" id="CHEBI:90779"/>
        <dbReference type="EC" id="2.5.1.18"/>
    </reaction>
</comment>
<dbReference type="InterPro" id="IPR036249">
    <property type="entry name" value="Thioredoxin-like_sf"/>
</dbReference>
<evidence type="ECO:0000256" key="4">
    <source>
        <dbReference type="ARBA" id="ARBA00047960"/>
    </source>
</evidence>
<feature type="domain" description="GST N-terminal" evidence="5">
    <location>
        <begin position="1"/>
        <end position="80"/>
    </location>
</feature>
<dbReference type="PANTHER" id="PTHR43968:SF6">
    <property type="entry name" value="GLUTATHIONE S-TRANSFERASE OMEGA"/>
    <property type="match status" value="1"/>
</dbReference>
<dbReference type="SFLD" id="SFLDS00019">
    <property type="entry name" value="Glutathione_Transferase_(cytos"/>
    <property type="match status" value="1"/>
</dbReference>
<organism evidence="7 8">
    <name type="scientific">Solemya pervernicosa gill symbiont</name>
    <dbReference type="NCBI Taxonomy" id="642797"/>
    <lineage>
        <taxon>Bacteria</taxon>
        <taxon>Pseudomonadati</taxon>
        <taxon>Pseudomonadota</taxon>
        <taxon>Gammaproteobacteria</taxon>
        <taxon>sulfur-oxidizing symbionts</taxon>
    </lineage>
</organism>
<evidence type="ECO:0000259" key="5">
    <source>
        <dbReference type="PROSITE" id="PS50404"/>
    </source>
</evidence>
<dbReference type="InterPro" id="IPR045073">
    <property type="entry name" value="Omega/Tau-like"/>
</dbReference>
<sequence length="221" mass="24696">MKLELISFKICPFVQRSVITLNYKEVPFETTYIDLSNPPSWFGEISPLGKVPVLRIDDNEVLFESAIICEYLDEVTPGSLQPNDPLRRAQNRAWAEFASAAIMDLSAMIHAPDADAFNGGQQRLKGKLNTLEEAFDSEGPYFNGEQVSLLDFSIAPLFNRIDLLGLSGPLAMAEDCPKVDDWAESLLQLDAVRYSTVTDFPEVLSTYIEKKSPYAFKAFSL</sequence>
<dbReference type="InterPro" id="IPR040079">
    <property type="entry name" value="Glutathione_S-Trfase"/>
</dbReference>
<dbReference type="GO" id="GO:0004364">
    <property type="term" value="F:glutathione transferase activity"/>
    <property type="evidence" value="ECO:0007669"/>
    <property type="project" value="UniProtKB-EC"/>
</dbReference>
<dbReference type="InterPro" id="IPR004045">
    <property type="entry name" value="Glutathione_S-Trfase_N"/>
</dbReference>
<dbReference type="Proteomes" id="UP000191110">
    <property type="component" value="Unassembled WGS sequence"/>
</dbReference>
<evidence type="ECO:0000259" key="6">
    <source>
        <dbReference type="PROSITE" id="PS50405"/>
    </source>
</evidence>
<dbReference type="Gene3D" id="3.40.30.10">
    <property type="entry name" value="Glutaredoxin"/>
    <property type="match status" value="1"/>
</dbReference>
<evidence type="ECO:0000313" key="7">
    <source>
        <dbReference type="EMBL" id="OOZ39455.1"/>
    </source>
</evidence>
<dbReference type="PANTHER" id="PTHR43968">
    <property type="match status" value="1"/>
</dbReference>
<protein>
    <recommendedName>
        <fullName evidence="1">glutathione transferase</fullName>
        <ecNumber evidence="1">2.5.1.18</ecNumber>
    </recommendedName>
</protein>
<dbReference type="InterPro" id="IPR005442">
    <property type="entry name" value="GST_omega"/>
</dbReference>
<evidence type="ECO:0000256" key="2">
    <source>
        <dbReference type="ARBA" id="ARBA00022679"/>
    </source>
</evidence>
<dbReference type="GO" id="GO:0005737">
    <property type="term" value="C:cytoplasm"/>
    <property type="evidence" value="ECO:0007669"/>
    <property type="project" value="InterPro"/>
</dbReference>
<comment type="caution">
    <text evidence="7">The sequence shown here is derived from an EMBL/GenBank/DDBJ whole genome shotgun (WGS) entry which is preliminary data.</text>
</comment>
<reference evidence="7 8" key="1">
    <citation type="submission" date="2016-11" db="EMBL/GenBank/DDBJ databases">
        <title>Mixed transmission modes and dynamic genome evolution in an obligate animal-bacterial symbiosis.</title>
        <authorList>
            <person name="Russell S.L."/>
            <person name="Corbett-Detig R.B."/>
            <person name="Cavanaugh C.M."/>
        </authorList>
    </citation>
    <scope>NUCLEOTIDE SEQUENCE [LARGE SCALE GENOMIC DNA]</scope>
    <source>
        <strain evidence="7">Sveles-Q1</strain>
    </source>
</reference>
<dbReference type="Pfam" id="PF13410">
    <property type="entry name" value="GST_C_2"/>
    <property type="match status" value="1"/>
</dbReference>
<dbReference type="AlphaFoldDB" id="A0A1T2L2X9"/>
<dbReference type="RefSeq" id="WP_078484249.1">
    <property type="nucleotide sequence ID" value="NZ_MPRL01000051.1"/>
</dbReference>
<dbReference type="SUPFAM" id="SSF52833">
    <property type="entry name" value="Thioredoxin-like"/>
    <property type="match status" value="1"/>
</dbReference>
<dbReference type="SUPFAM" id="SSF47616">
    <property type="entry name" value="GST C-terminal domain-like"/>
    <property type="match status" value="1"/>
</dbReference>
<keyword evidence="2" id="KW-0808">Transferase</keyword>
<feature type="domain" description="GST C-terminal" evidence="6">
    <location>
        <begin position="84"/>
        <end position="214"/>
    </location>
</feature>
<evidence type="ECO:0000313" key="8">
    <source>
        <dbReference type="Proteomes" id="UP000191110"/>
    </source>
</evidence>
<name>A0A1T2L2X9_9GAMM</name>
<dbReference type="GO" id="GO:0045174">
    <property type="term" value="F:glutathione dehydrogenase (ascorbate) activity"/>
    <property type="evidence" value="ECO:0007669"/>
    <property type="project" value="UniProtKB-ARBA"/>
</dbReference>
<evidence type="ECO:0000256" key="1">
    <source>
        <dbReference type="ARBA" id="ARBA00012452"/>
    </source>
</evidence>
<dbReference type="PROSITE" id="PS50405">
    <property type="entry name" value="GST_CTER"/>
    <property type="match status" value="1"/>
</dbReference>
<dbReference type="OrthoDB" id="9782992at2"/>
<dbReference type="PROSITE" id="PS50404">
    <property type="entry name" value="GST_NTER"/>
    <property type="match status" value="1"/>
</dbReference>
<dbReference type="FunFam" id="3.40.30.10:FF:000123">
    <property type="entry name" value="Glutathione transferase o1"/>
    <property type="match status" value="1"/>
</dbReference>
<dbReference type="EC" id="2.5.1.18" evidence="1"/>
<dbReference type="EMBL" id="MPRL01000051">
    <property type="protein sequence ID" value="OOZ39455.1"/>
    <property type="molecule type" value="Genomic_DNA"/>
</dbReference>
<dbReference type="PRINTS" id="PR01625">
    <property type="entry name" value="GSTRNSFRASEO"/>
</dbReference>
<dbReference type="InterPro" id="IPR010987">
    <property type="entry name" value="Glutathione-S-Trfase_C-like"/>
</dbReference>
<dbReference type="InterPro" id="IPR050983">
    <property type="entry name" value="GST_Omega/HSP26"/>
</dbReference>